<feature type="compositionally biased region" description="Pro residues" evidence="1">
    <location>
        <begin position="164"/>
        <end position="182"/>
    </location>
</feature>
<proteinExistence type="predicted"/>
<dbReference type="AlphaFoldDB" id="A0A6G9Y846"/>
<feature type="transmembrane region" description="Helical" evidence="2">
    <location>
        <begin position="129"/>
        <end position="148"/>
    </location>
</feature>
<evidence type="ECO:0000256" key="2">
    <source>
        <dbReference type="SAM" id="Phobius"/>
    </source>
</evidence>
<accession>A0A6G9Y846</accession>
<reference evidence="3 4" key="1">
    <citation type="journal article" date="2019" name="ACS Chem. Biol.">
        <title>Identification and Mobilization of a Cryptic Antibiotic Biosynthesis Gene Locus from a Human-Pathogenic Nocardia Isolate.</title>
        <authorList>
            <person name="Herisse M."/>
            <person name="Ishida K."/>
            <person name="Porter J.L."/>
            <person name="Howden B."/>
            <person name="Hertweck C."/>
            <person name="Stinear T.P."/>
            <person name="Pidot S.J."/>
        </authorList>
    </citation>
    <scope>NUCLEOTIDE SEQUENCE [LARGE SCALE GENOMIC DNA]</scope>
    <source>
        <strain evidence="3 4">AUSMDU00012717</strain>
    </source>
</reference>
<dbReference type="RefSeq" id="WP_167472417.1">
    <property type="nucleotide sequence ID" value="NZ_CP046172.1"/>
</dbReference>
<feature type="region of interest" description="Disordered" evidence="1">
    <location>
        <begin position="159"/>
        <end position="186"/>
    </location>
</feature>
<feature type="transmembrane region" description="Helical" evidence="2">
    <location>
        <begin position="95"/>
        <end position="117"/>
    </location>
</feature>
<keyword evidence="2" id="KW-0812">Transmembrane</keyword>
<evidence type="ECO:0000256" key="1">
    <source>
        <dbReference type="SAM" id="MobiDB-lite"/>
    </source>
</evidence>
<feature type="compositionally biased region" description="Basic and acidic residues" evidence="1">
    <location>
        <begin position="291"/>
        <end position="322"/>
    </location>
</feature>
<keyword evidence="4" id="KW-1185">Reference proteome</keyword>
<dbReference type="Proteomes" id="UP000503540">
    <property type="component" value="Chromosome"/>
</dbReference>
<sequence length="375" mass="40341">MFGRSKLGQNGKADKRIRSWPVLLLALPAFVAIWSGWVGLGKMTGFGPVQPLPGIWDQFSINTAVTLPIGMETYASYALHVWLNGRIRSAGTRGYAKWSALGALALGGVGQVAYHLMQAAHWSTAPWPVVVLVACIPPTVLGMGATLAHMISRDDDVPETVAPEPVPDTGPVPEPAAVPVPVPVKRRTPRRDPSLIARAVAMRAEGATYTEIAAALNISATTAAKYAPKPVVERTAQPRVTAPTAAPVHPVRPERPVQAMLPLAMPALGVPDAYPNDSCPVPQTRYRRLGRGPDIRRHDRRADADDRSHAAPGRSSHERPRWRLRDVLRSGAGACPVLCRGGLRSQLPAGHADTYSRTAKARSVPDVLRRTRLEG</sequence>
<protein>
    <recommendedName>
        <fullName evidence="5">DUF2637 domain-containing protein</fullName>
    </recommendedName>
</protein>
<dbReference type="EMBL" id="CP046172">
    <property type="protein sequence ID" value="QIS09290.1"/>
    <property type="molecule type" value="Genomic_DNA"/>
</dbReference>
<evidence type="ECO:0008006" key="5">
    <source>
        <dbReference type="Google" id="ProtNLM"/>
    </source>
</evidence>
<feature type="transmembrane region" description="Helical" evidence="2">
    <location>
        <begin position="20"/>
        <end position="39"/>
    </location>
</feature>
<name>A0A6G9Y846_9NOCA</name>
<dbReference type="KEGG" id="nah:F5544_06900"/>
<feature type="transmembrane region" description="Helical" evidence="2">
    <location>
        <begin position="59"/>
        <end position="83"/>
    </location>
</feature>
<keyword evidence="2" id="KW-1133">Transmembrane helix</keyword>
<evidence type="ECO:0000313" key="3">
    <source>
        <dbReference type="EMBL" id="QIS09290.1"/>
    </source>
</evidence>
<feature type="region of interest" description="Disordered" evidence="1">
    <location>
        <begin position="271"/>
        <end position="322"/>
    </location>
</feature>
<keyword evidence="2" id="KW-0472">Membrane</keyword>
<gene>
    <name evidence="3" type="ORF">F5544_06900</name>
</gene>
<organism evidence="3 4">
    <name type="scientific">Nocardia arthritidis</name>
    <dbReference type="NCBI Taxonomy" id="228602"/>
    <lineage>
        <taxon>Bacteria</taxon>
        <taxon>Bacillati</taxon>
        <taxon>Actinomycetota</taxon>
        <taxon>Actinomycetes</taxon>
        <taxon>Mycobacteriales</taxon>
        <taxon>Nocardiaceae</taxon>
        <taxon>Nocardia</taxon>
    </lineage>
</organism>
<evidence type="ECO:0000313" key="4">
    <source>
        <dbReference type="Proteomes" id="UP000503540"/>
    </source>
</evidence>